<reference evidence="4" key="1">
    <citation type="journal article" date="2015" name="PLoS Genet.">
        <title>Genome Sequence and Transcriptome Analyses of Chrysochromulina tobin: Metabolic Tools for Enhanced Algal Fitness in the Prominent Order Prymnesiales (Haptophyceae).</title>
        <authorList>
            <person name="Hovde B.T."/>
            <person name="Deodato C.R."/>
            <person name="Hunsperger H.M."/>
            <person name="Ryken S.A."/>
            <person name="Yost W."/>
            <person name="Jha R.K."/>
            <person name="Patterson J."/>
            <person name="Monnat R.J. Jr."/>
            <person name="Barlow S.B."/>
            <person name="Starkenburg S.R."/>
            <person name="Cattolico R.A."/>
        </authorList>
    </citation>
    <scope>NUCLEOTIDE SEQUENCE</scope>
    <source>
        <strain evidence="4">CCMP291</strain>
    </source>
</reference>
<dbReference type="PANTHER" id="PTHR23315:SF7">
    <property type="entry name" value="U-BOX DOMAIN-CONTAINING PROTEIN 4"/>
    <property type="match status" value="1"/>
</dbReference>
<dbReference type="InterPro" id="IPR000225">
    <property type="entry name" value="Armadillo"/>
</dbReference>
<gene>
    <name evidence="3" type="ORF">Ctob_009407</name>
</gene>
<proteinExistence type="predicted"/>
<dbReference type="GO" id="GO:0003950">
    <property type="term" value="F:NAD+ poly-ADP-ribosyltransferase activity"/>
    <property type="evidence" value="ECO:0007669"/>
    <property type="project" value="InterPro"/>
</dbReference>
<dbReference type="SMART" id="SM00185">
    <property type="entry name" value="ARM"/>
    <property type="match status" value="11"/>
</dbReference>
<dbReference type="PANTHER" id="PTHR23315">
    <property type="entry name" value="U BOX DOMAIN-CONTAINING"/>
    <property type="match status" value="1"/>
</dbReference>
<dbReference type="Gene3D" id="1.25.10.10">
    <property type="entry name" value="Leucine-rich Repeat Variant"/>
    <property type="match status" value="5"/>
</dbReference>
<feature type="repeat" description="ARM" evidence="1">
    <location>
        <begin position="118"/>
        <end position="160"/>
    </location>
</feature>
<dbReference type="EMBL" id="JWZX01001297">
    <property type="protein sequence ID" value="KOO34205.1"/>
    <property type="molecule type" value="Genomic_DNA"/>
</dbReference>
<feature type="repeat" description="ARM" evidence="1">
    <location>
        <begin position="418"/>
        <end position="460"/>
    </location>
</feature>
<feature type="repeat" description="ARM" evidence="1">
    <location>
        <begin position="159"/>
        <end position="201"/>
    </location>
</feature>
<feature type="repeat" description="ARM" evidence="1">
    <location>
        <begin position="459"/>
        <end position="501"/>
    </location>
</feature>
<dbReference type="InterPro" id="IPR011989">
    <property type="entry name" value="ARM-like"/>
</dbReference>
<dbReference type="Gene3D" id="3.90.228.10">
    <property type="match status" value="1"/>
</dbReference>
<dbReference type="InterPro" id="IPR012317">
    <property type="entry name" value="Poly(ADP-ribose)pol_cat_dom"/>
</dbReference>
<evidence type="ECO:0000259" key="2">
    <source>
        <dbReference type="Pfam" id="PF00644"/>
    </source>
</evidence>
<evidence type="ECO:0000256" key="1">
    <source>
        <dbReference type="PROSITE-ProRule" id="PRU00259"/>
    </source>
</evidence>
<feature type="repeat" description="ARM" evidence="1">
    <location>
        <begin position="295"/>
        <end position="337"/>
    </location>
</feature>
<dbReference type="InterPro" id="IPR016024">
    <property type="entry name" value="ARM-type_fold"/>
</dbReference>
<feature type="repeat" description="ARM" evidence="1">
    <location>
        <begin position="377"/>
        <end position="419"/>
    </location>
</feature>
<dbReference type="SUPFAM" id="SSF48371">
    <property type="entry name" value="ARM repeat"/>
    <property type="match status" value="2"/>
</dbReference>
<feature type="repeat" description="ARM" evidence="1">
    <location>
        <begin position="541"/>
        <end position="575"/>
    </location>
</feature>
<comment type="caution">
    <text evidence="3">The sequence shown here is derived from an EMBL/GenBank/DDBJ whole genome shotgun (WGS) entry which is preliminary data.</text>
</comment>
<feature type="repeat" description="ARM" evidence="1">
    <location>
        <begin position="500"/>
        <end position="542"/>
    </location>
</feature>
<name>A0A0M0K5V5_9EUKA</name>
<dbReference type="SUPFAM" id="SSF56399">
    <property type="entry name" value="ADP-ribosylation"/>
    <property type="match status" value="1"/>
</dbReference>
<sequence length="963" mass="100572">MRQDFEIAFEELFIEGKLWDAGVKSSFPYGQTNANEDAAGDGPVEEAAKRDGIPLRRVTHTGWRVCAGSAGSAGSGGIARLVELTRSGSAVEKENAAAELSTLAYNNADNQVAIARAGGIAPLVELTRSGSLVAKEKAAGALWTLAYNADNRVAIARTGGIAPLVELTRSGSAVAKEKAAGALWNLAVNADNKVAIARAGGIAPLVELTRSGSAMAKEHAAAALWNLAVNADNSVAIGQAGGIAPLVQLTLSGSAVAKQNAAAALWTLALNDDNKVAIAQAGGNANDQAAIAQAGGIVTLVELTRSGGAAAKEQAAGALWVLTRNATNSVAIARAGGIAPLVELTHIGSAVAKENAAGALWSLALIDDNSVAIARAGGIAPLVELTHIGSPRAQENAAGALWVLARNADNRVAIAQAGGIAPLVELTRSGSAEAKEKAAAALRNLAVNDDNKVAIARAGGIAPLVELTRSGSAVAKEKAAAALWNLAVNDDNSVAIAQAGGIAPLVELTRSGSAVAKEKAAGALRTLAVNADNQVAIAQAGGIAPLVELTRSGSAEAKENAAAALRNLAVNADNRVLTNAGVADDATLKKSIAWCDEEGVTNVSDIVKHKLVDKFVLHLGLKNVPGMELRSLLQRAPMSNRGWPSIPSWLTSFGLPVAGNGAADEKYQRALQEDGFALRALLPGTDKSTLKSLEALLKIDRPKWLGKGNDVSKTYGPYDKLKLACAWEVNHPLLRSKYTAGSLTVQQELRQLQNRGKDVTTVPGLPVKTARVRGFELSEDCNEVILLHGVNREKLFNLLSTGLNERFAGIGAGAAFGAGVYLAEDAGKTDQYVSADSAYDPSSELHKRLYDETMPHPEDVFYVLVVRAALGFPVRTQHTGEGATSMDNEAPIFPVAYRELSAVPGVNPPIFHHSLIAELGKDIVRYREFVFFHSDYVHIDYVIAYHRYNGDQKLRTTVCPVSV</sequence>
<feature type="repeat" description="ARM" evidence="1">
    <location>
        <begin position="200"/>
        <end position="242"/>
    </location>
</feature>
<organism evidence="3 4">
    <name type="scientific">Chrysochromulina tobinii</name>
    <dbReference type="NCBI Taxonomy" id="1460289"/>
    <lineage>
        <taxon>Eukaryota</taxon>
        <taxon>Haptista</taxon>
        <taxon>Haptophyta</taxon>
        <taxon>Prymnesiophyceae</taxon>
        <taxon>Prymnesiales</taxon>
        <taxon>Chrysochromulinaceae</taxon>
        <taxon>Chrysochromulina</taxon>
    </lineage>
</organism>
<dbReference type="OrthoDB" id="7537227at2759"/>
<dbReference type="AlphaFoldDB" id="A0A0M0K5V5"/>
<dbReference type="Pfam" id="PF00644">
    <property type="entry name" value="PARP"/>
    <property type="match status" value="1"/>
</dbReference>
<keyword evidence="4" id="KW-1185">Reference proteome</keyword>
<dbReference type="Proteomes" id="UP000037460">
    <property type="component" value="Unassembled WGS sequence"/>
</dbReference>
<feature type="repeat" description="ARM" evidence="1">
    <location>
        <begin position="241"/>
        <end position="283"/>
    </location>
</feature>
<protein>
    <submittedName>
        <fullName evidence="3">Vacuolar protein 8</fullName>
    </submittedName>
</protein>
<feature type="domain" description="PARP catalytic" evidence="2">
    <location>
        <begin position="779"/>
        <end position="945"/>
    </location>
</feature>
<evidence type="ECO:0000313" key="4">
    <source>
        <dbReference type="Proteomes" id="UP000037460"/>
    </source>
</evidence>
<evidence type="ECO:0000313" key="3">
    <source>
        <dbReference type="EMBL" id="KOO34205.1"/>
    </source>
</evidence>
<dbReference type="PROSITE" id="PS50176">
    <property type="entry name" value="ARM_REPEAT"/>
    <property type="match status" value="11"/>
</dbReference>
<feature type="repeat" description="ARM" evidence="1">
    <location>
        <begin position="336"/>
        <end position="378"/>
    </location>
</feature>
<dbReference type="Pfam" id="PF00514">
    <property type="entry name" value="Arm"/>
    <property type="match status" value="9"/>
</dbReference>
<accession>A0A0M0K5V5</accession>